<dbReference type="AlphaFoldDB" id="E0SAR1"/>
<gene>
    <name evidence="1" type="ordered locus">Dda3937_03728</name>
</gene>
<protein>
    <submittedName>
        <fullName evidence="1">Uncharacterized protein</fullName>
    </submittedName>
</protein>
<dbReference type="Proteomes" id="UP000006859">
    <property type="component" value="Chromosome"/>
</dbReference>
<dbReference type="EMBL" id="CP002038">
    <property type="protein sequence ID" value="ADM98292.1"/>
    <property type="molecule type" value="Genomic_DNA"/>
</dbReference>
<accession>E0SAR1</accession>
<name>E0SAR1_DICD3</name>
<dbReference type="KEGG" id="ddd:Dda3937_03728"/>
<dbReference type="STRING" id="198628.Dda3937_03728"/>
<sequence>MHLTRFNTTGIAHVGFCQATGWFTMTTLCCPSPFLLKERQVAFKLAGRSAWRLRQAKTTVTNTLRGGMTDFPALAVARLNREKPCKINTPNPLFSSMTMRPLASIRPKIVRRSSPASAPI</sequence>
<organism evidence="1 2">
    <name type="scientific">Dickeya dadantii (strain 3937)</name>
    <name type="common">Erwinia chrysanthemi (strain 3937)</name>
    <dbReference type="NCBI Taxonomy" id="198628"/>
    <lineage>
        <taxon>Bacteria</taxon>
        <taxon>Pseudomonadati</taxon>
        <taxon>Pseudomonadota</taxon>
        <taxon>Gammaproteobacteria</taxon>
        <taxon>Enterobacterales</taxon>
        <taxon>Pectobacteriaceae</taxon>
        <taxon>Dickeya</taxon>
    </lineage>
</organism>
<dbReference type="HOGENOM" id="CLU_2045928_0_0_6"/>
<evidence type="ECO:0000313" key="2">
    <source>
        <dbReference type="Proteomes" id="UP000006859"/>
    </source>
</evidence>
<reference evidence="1 2" key="1">
    <citation type="journal article" date="2011" name="J. Bacteriol.">
        <title>Genome sequence of the plant-pathogenic bacterium Dickeya dadantii 3937.</title>
        <authorList>
            <person name="Glasner J.D."/>
            <person name="Yang C.H."/>
            <person name="Reverchon S."/>
            <person name="Hugouvieux-Cotte-Pattat N."/>
            <person name="Condemine G."/>
            <person name="Bohin J.P."/>
            <person name="Van Gijsegem F."/>
            <person name="Yang S."/>
            <person name="Franza T."/>
            <person name="Expert D."/>
            <person name="Plunkett G. III"/>
            <person name="San Francisco M.J."/>
            <person name="Charkowski A.O."/>
            <person name="Py B."/>
            <person name="Bell K."/>
            <person name="Rauscher L."/>
            <person name="Rodriguez-Palenzuela P."/>
            <person name="Toussaint A."/>
            <person name="Holeva M.C."/>
            <person name="He S.Y."/>
            <person name="Douet V."/>
            <person name="Boccara M."/>
            <person name="Blanco C."/>
            <person name="Toth I."/>
            <person name="Anderson B.D."/>
            <person name="Biehl B.S."/>
            <person name="Mau B."/>
            <person name="Flynn S.M."/>
            <person name="Barras F."/>
            <person name="Lindeberg M."/>
            <person name="Birch P.R."/>
            <person name="Tsuyumu S."/>
            <person name="Shi X."/>
            <person name="Hibbing M."/>
            <person name="Yap M.N."/>
            <person name="Carpentier M."/>
            <person name="Dassa E."/>
            <person name="Umehara M."/>
            <person name="Kim J.F."/>
            <person name="Rusch M."/>
            <person name="Soni P."/>
            <person name="Mayhew G.F."/>
            <person name="Fouts D.E."/>
            <person name="Gill S.R."/>
            <person name="Blattner F.R."/>
            <person name="Keen N.T."/>
            <person name="Perna N.T."/>
        </authorList>
    </citation>
    <scope>NUCLEOTIDE SEQUENCE [LARGE SCALE GENOMIC DNA]</scope>
    <source>
        <strain evidence="1 2">3937</strain>
    </source>
</reference>
<proteinExistence type="predicted"/>
<keyword evidence="2" id="KW-1185">Reference proteome</keyword>
<evidence type="ECO:0000313" key="1">
    <source>
        <dbReference type="EMBL" id="ADM98292.1"/>
    </source>
</evidence>